<dbReference type="Pfam" id="PF07970">
    <property type="entry name" value="COPIIcoated_ERV"/>
    <property type="match status" value="1"/>
</dbReference>
<evidence type="ECO:0000256" key="3">
    <source>
        <dbReference type="ARBA" id="ARBA00022692"/>
    </source>
</evidence>
<feature type="transmembrane region" description="Helical" evidence="7">
    <location>
        <begin position="40"/>
        <end position="59"/>
    </location>
</feature>
<reference evidence="11" key="1">
    <citation type="submission" date="2025-08" db="UniProtKB">
        <authorList>
            <consortium name="RefSeq"/>
        </authorList>
    </citation>
    <scope>IDENTIFICATION</scope>
</reference>
<dbReference type="Proteomes" id="UP000515163">
    <property type="component" value="Unplaced"/>
</dbReference>
<feature type="domain" description="Endoplasmic reticulum vesicle transporter C-terminal" evidence="8">
    <location>
        <begin position="165"/>
        <end position="339"/>
    </location>
</feature>
<evidence type="ECO:0000256" key="6">
    <source>
        <dbReference type="SAM" id="MobiDB-lite"/>
    </source>
</evidence>
<dbReference type="OrthoDB" id="5541786at2759"/>
<dbReference type="GO" id="GO:0030134">
    <property type="term" value="C:COPII-coated ER to Golgi transport vesicle"/>
    <property type="evidence" value="ECO:0007669"/>
    <property type="project" value="TreeGrafter"/>
</dbReference>
<name>A0A6P8HX81_ACTTE</name>
<dbReference type="Pfam" id="PF13850">
    <property type="entry name" value="ERGIC_N"/>
    <property type="match status" value="1"/>
</dbReference>
<evidence type="ECO:0000256" key="2">
    <source>
        <dbReference type="ARBA" id="ARBA00005648"/>
    </source>
</evidence>
<feature type="domain" description="Endoplasmic reticulum vesicle transporter N-terminal" evidence="9">
    <location>
        <begin position="18"/>
        <end position="104"/>
    </location>
</feature>
<keyword evidence="4 7" id="KW-1133">Transmembrane helix</keyword>
<organism evidence="10 11">
    <name type="scientific">Actinia tenebrosa</name>
    <name type="common">Australian red waratah sea anemone</name>
    <dbReference type="NCBI Taxonomy" id="6105"/>
    <lineage>
        <taxon>Eukaryota</taxon>
        <taxon>Metazoa</taxon>
        <taxon>Cnidaria</taxon>
        <taxon>Anthozoa</taxon>
        <taxon>Hexacorallia</taxon>
        <taxon>Actiniaria</taxon>
        <taxon>Actiniidae</taxon>
        <taxon>Actinia</taxon>
    </lineage>
</organism>
<keyword evidence="5 7" id="KW-0472">Membrane</keyword>
<dbReference type="PANTHER" id="PTHR10984">
    <property type="entry name" value="ENDOPLASMIC RETICULUM-GOLGI INTERMEDIATE COMPARTMENT PROTEIN"/>
    <property type="match status" value="1"/>
</dbReference>
<dbReference type="InterPro" id="IPR012936">
    <property type="entry name" value="Erv_C"/>
</dbReference>
<dbReference type="GO" id="GO:0005783">
    <property type="term" value="C:endoplasmic reticulum"/>
    <property type="evidence" value="ECO:0007669"/>
    <property type="project" value="TreeGrafter"/>
</dbReference>
<sequence length="416" mass="46927">MHRLGTLRNRKKTLKAFTELDAFPKIPENYQETTASGGSVTLVISVFIFILVLSEFWYYRAIESKYSYEVDTDYDSKLLINVDLTVAMKCDDLGVDVLDLSGSTMDLEDGIKLEPAYFELTDEQKIWMTMFKDFYYFFEGYRSLGEMESFKSGMPTYMPKRKDSDNQEGKPHDACRVYGSFEVNKVAGNFHLTSGKSIQHPQGHAHLSALVPEQAVNFSHRIDRLSFGHHMPGYVNPLDGDMQTADKARMMYQYYIKIVPTKIKFLGSSQEVLTNQYSVTQKSREISHNRGSHGIPGIFFKYDMSSIMVHIKYQHRSMVAFLVRLCGIVGGIFATSGMLHSFIGFLVDVAMCRFGFKKEKEKLPSESTDAPVVQSNGPPSPTLNPGLPVSTDELQKVPEVTTITPTTPLLQNQANA</sequence>
<dbReference type="RefSeq" id="XP_031557192.1">
    <property type="nucleotide sequence ID" value="XM_031701332.1"/>
</dbReference>
<dbReference type="FunCoup" id="A0A6P8HX81">
    <property type="interactions" value="1496"/>
</dbReference>
<dbReference type="KEGG" id="aten:116293844"/>
<evidence type="ECO:0000256" key="4">
    <source>
        <dbReference type="ARBA" id="ARBA00022989"/>
    </source>
</evidence>
<feature type="compositionally biased region" description="Polar residues" evidence="6">
    <location>
        <begin position="365"/>
        <end position="377"/>
    </location>
</feature>
<dbReference type="GO" id="GO:0006890">
    <property type="term" value="P:retrograde vesicle-mediated transport, Golgi to endoplasmic reticulum"/>
    <property type="evidence" value="ECO:0007669"/>
    <property type="project" value="TreeGrafter"/>
</dbReference>
<dbReference type="AlphaFoldDB" id="A0A6P8HX81"/>
<dbReference type="GO" id="GO:0033116">
    <property type="term" value="C:endoplasmic reticulum-Golgi intermediate compartment membrane"/>
    <property type="evidence" value="ECO:0007669"/>
    <property type="project" value="UniProtKB-SubCell"/>
</dbReference>
<evidence type="ECO:0000256" key="1">
    <source>
        <dbReference type="ARBA" id="ARBA00004457"/>
    </source>
</evidence>
<evidence type="ECO:0000259" key="8">
    <source>
        <dbReference type="Pfam" id="PF07970"/>
    </source>
</evidence>
<keyword evidence="10" id="KW-1185">Reference proteome</keyword>
<protein>
    <submittedName>
        <fullName evidence="11">Endoplasmic reticulum-Golgi intermediate compartment protein 2-like</fullName>
    </submittedName>
</protein>
<dbReference type="GeneID" id="116293844"/>
<evidence type="ECO:0000259" key="9">
    <source>
        <dbReference type="Pfam" id="PF13850"/>
    </source>
</evidence>
<proteinExistence type="inferred from homology"/>
<keyword evidence="3 7" id="KW-0812">Transmembrane</keyword>
<feature type="transmembrane region" description="Helical" evidence="7">
    <location>
        <begin position="317"/>
        <end position="333"/>
    </location>
</feature>
<evidence type="ECO:0000313" key="10">
    <source>
        <dbReference type="Proteomes" id="UP000515163"/>
    </source>
</evidence>
<evidence type="ECO:0000256" key="5">
    <source>
        <dbReference type="ARBA" id="ARBA00023136"/>
    </source>
</evidence>
<dbReference type="InterPro" id="IPR039542">
    <property type="entry name" value="Erv_N"/>
</dbReference>
<evidence type="ECO:0000313" key="11">
    <source>
        <dbReference type="RefSeq" id="XP_031557192.1"/>
    </source>
</evidence>
<comment type="subcellular location">
    <subcellularLocation>
        <location evidence="1">Endoplasmic reticulum-Golgi intermediate compartment membrane</location>
        <topology evidence="1">Multi-pass membrane protein</topology>
    </subcellularLocation>
</comment>
<accession>A0A6P8HX81</accession>
<dbReference type="InterPro" id="IPR045888">
    <property type="entry name" value="Erv"/>
</dbReference>
<comment type="similarity">
    <text evidence="2">Belongs to the ERGIC family.</text>
</comment>
<dbReference type="InParanoid" id="A0A6P8HX81"/>
<feature type="region of interest" description="Disordered" evidence="6">
    <location>
        <begin position="365"/>
        <end position="390"/>
    </location>
</feature>
<gene>
    <name evidence="11" type="primary">LOC116293844</name>
</gene>
<dbReference type="GO" id="GO:0006888">
    <property type="term" value="P:endoplasmic reticulum to Golgi vesicle-mediated transport"/>
    <property type="evidence" value="ECO:0007669"/>
    <property type="project" value="TreeGrafter"/>
</dbReference>
<evidence type="ECO:0000256" key="7">
    <source>
        <dbReference type="SAM" id="Phobius"/>
    </source>
</evidence>
<dbReference type="PANTHER" id="PTHR10984:SF30">
    <property type="entry name" value="ENDOPLASMIC RETICULUM-GOLGI INTERMEDIATE COMPARTMENT PROTEIN 2"/>
    <property type="match status" value="1"/>
</dbReference>